<dbReference type="EMBL" id="AP031573">
    <property type="protein sequence ID" value="BFM41671.1"/>
    <property type="molecule type" value="Genomic_DNA"/>
</dbReference>
<name>A0AAT9GWQ5_9FLAO</name>
<accession>A0AAT9GWQ5</accession>
<organism evidence="1">
    <name type="scientific">Flavobacterium sp. CFS9</name>
    <dbReference type="NCBI Taxonomy" id="3143118"/>
    <lineage>
        <taxon>Bacteria</taxon>
        <taxon>Pseudomonadati</taxon>
        <taxon>Bacteroidota</taxon>
        <taxon>Flavobacteriia</taxon>
        <taxon>Flavobacteriales</taxon>
        <taxon>Flavobacteriaceae</taxon>
        <taxon>Flavobacterium</taxon>
    </lineage>
</organism>
<protein>
    <submittedName>
        <fullName evidence="1">Uncharacterized protein</fullName>
    </submittedName>
</protein>
<gene>
    <name evidence="1" type="ORF">CFS9_03120</name>
</gene>
<evidence type="ECO:0000313" key="1">
    <source>
        <dbReference type="EMBL" id="BFM41671.1"/>
    </source>
</evidence>
<proteinExistence type="predicted"/>
<dbReference type="AlphaFoldDB" id="A0AAT9GWQ5"/>
<reference evidence="1" key="1">
    <citation type="submission" date="2024-05" db="EMBL/GenBank/DDBJ databases">
        <title>Whole-Genome Sequence of CFS9, a Potential Fish Probiotic Isolated from the Body Surface of Silurus asotus.</title>
        <authorList>
            <person name="Kojima M."/>
            <person name="Tobioka K."/>
            <person name="Yokota K."/>
            <person name="Nakatani H."/>
            <person name="Hori K."/>
            <person name="Tamaru Y."/>
            <person name="Okazaki F."/>
        </authorList>
    </citation>
    <scope>NUCLEOTIDE SEQUENCE</scope>
    <source>
        <strain evidence="1">CFS9</strain>
    </source>
</reference>
<sequence length="97" mass="11720">MYLNANQKQTNMMTPAEANVLRIEIEKLQEKVELMRKLSTASGFYSYYFSKILEYPSNKACFHSVNELYHELFGQYRYSDYDYFRVSLTRFNKKEKK</sequence>